<dbReference type="FunCoup" id="D8RS05">
    <property type="interactions" value="277"/>
</dbReference>
<dbReference type="OMA" id="ASRGTCI"/>
<keyword evidence="3 5" id="KW-0862">Zinc</keyword>
<dbReference type="SUPFAM" id="SSF50129">
    <property type="entry name" value="GroES-like"/>
    <property type="match status" value="1"/>
</dbReference>
<dbReference type="AlphaFoldDB" id="D8RS05"/>
<dbReference type="GO" id="GO:0008270">
    <property type="term" value="F:zinc ion binding"/>
    <property type="evidence" value="ECO:0007669"/>
    <property type="project" value="InterPro"/>
</dbReference>
<dbReference type="Proteomes" id="UP000001514">
    <property type="component" value="Unassembled WGS sequence"/>
</dbReference>
<keyword evidence="4" id="KW-0560">Oxidoreductase</keyword>
<dbReference type="FunFam" id="3.40.50.720:FF:000022">
    <property type="entry name" value="Cinnamyl alcohol dehydrogenase"/>
    <property type="match status" value="1"/>
</dbReference>
<dbReference type="SMART" id="SM00829">
    <property type="entry name" value="PKS_ER"/>
    <property type="match status" value="1"/>
</dbReference>
<keyword evidence="2 5" id="KW-0479">Metal-binding</keyword>
<dbReference type="PROSITE" id="PS00059">
    <property type="entry name" value="ADH_ZINC"/>
    <property type="match status" value="1"/>
</dbReference>
<feature type="domain" description="Enoyl reductase (ER)" evidence="6">
    <location>
        <begin position="17"/>
        <end position="344"/>
    </location>
</feature>
<dbReference type="GO" id="GO:0016616">
    <property type="term" value="F:oxidoreductase activity, acting on the CH-OH group of donors, NAD or NADP as acceptor"/>
    <property type="evidence" value="ECO:0000318"/>
    <property type="project" value="GO_Central"/>
</dbReference>
<dbReference type="FunFam" id="3.90.180.10:FF:000100">
    <property type="entry name" value="Putative cinnamyl alcohol dehydrogenase 6"/>
    <property type="match status" value="1"/>
</dbReference>
<comment type="cofactor">
    <cofactor evidence="1 5">
        <name>Zn(2+)</name>
        <dbReference type="ChEBI" id="CHEBI:29105"/>
    </cofactor>
</comment>
<dbReference type="InterPro" id="IPR002328">
    <property type="entry name" value="ADH_Zn_CS"/>
</dbReference>
<dbReference type="STRING" id="88036.D8RS05"/>
<accession>D8RS05</accession>
<dbReference type="Gramene" id="EFJ24982">
    <property type="protein sequence ID" value="EFJ24982"/>
    <property type="gene ID" value="SELMODRAFT_267688"/>
</dbReference>
<dbReference type="HOGENOM" id="CLU_026673_20_2_1"/>
<dbReference type="CDD" id="cd05283">
    <property type="entry name" value="CAD1"/>
    <property type="match status" value="1"/>
</dbReference>
<dbReference type="Gene3D" id="3.90.180.10">
    <property type="entry name" value="Medium-chain alcohol dehydrogenases, catalytic domain"/>
    <property type="match status" value="1"/>
</dbReference>
<evidence type="ECO:0000256" key="5">
    <source>
        <dbReference type="RuleBase" id="RU361277"/>
    </source>
</evidence>
<evidence type="ECO:0000256" key="2">
    <source>
        <dbReference type="ARBA" id="ARBA00022723"/>
    </source>
</evidence>
<comment type="similarity">
    <text evidence="5">Belongs to the zinc-containing alcohol dehydrogenase family.</text>
</comment>
<keyword evidence="8" id="KW-1185">Reference proteome</keyword>
<dbReference type="InterPro" id="IPR020843">
    <property type="entry name" value="ER"/>
</dbReference>
<dbReference type="InParanoid" id="D8RS05"/>
<dbReference type="KEGG" id="smo:SELMODRAFT_267688"/>
<dbReference type="eggNOG" id="KOG0023">
    <property type="taxonomic scope" value="Eukaryota"/>
</dbReference>
<dbReference type="InterPro" id="IPR047109">
    <property type="entry name" value="CAD-like"/>
</dbReference>
<organism evidence="8">
    <name type="scientific">Selaginella moellendorffii</name>
    <name type="common">Spikemoss</name>
    <dbReference type="NCBI Taxonomy" id="88036"/>
    <lineage>
        <taxon>Eukaryota</taxon>
        <taxon>Viridiplantae</taxon>
        <taxon>Streptophyta</taxon>
        <taxon>Embryophyta</taxon>
        <taxon>Tracheophyta</taxon>
        <taxon>Lycopodiopsida</taxon>
        <taxon>Selaginellales</taxon>
        <taxon>Selaginellaceae</taxon>
        <taxon>Selaginella</taxon>
    </lineage>
</organism>
<evidence type="ECO:0000256" key="4">
    <source>
        <dbReference type="ARBA" id="ARBA00023002"/>
    </source>
</evidence>
<dbReference type="PANTHER" id="PTHR42683">
    <property type="entry name" value="ALDEHYDE REDUCTASE"/>
    <property type="match status" value="1"/>
</dbReference>
<dbReference type="InterPro" id="IPR011032">
    <property type="entry name" value="GroES-like_sf"/>
</dbReference>
<evidence type="ECO:0000313" key="8">
    <source>
        <dbReference type="Proteomes" id="UP000001514"/>
    </source>
</evidence>
<name>D8RS05_SELML</name>
<gene>
    <name evidence="7" type="ORF">SELMODRAFT_267688</name>
</gene>
<dbReference type="OrthoDB" id="1879366at2759"/>
<dbReference type="Pfam" id="PF00107">
    <property type="entry name" value="ADH_zinc_N"/>
    <property type="match status" value="1"/>
</dbReference>
<dbReference type="InterPro" id="IPR013149">
    <property type="entry name" value="ADH-like_C"/>
</dbReference>
<dbReference type="InterPro" id="IPR036291">
    <property type="entry name" value="NAD(P)-bd_dom_sf"/>
</dbReference>
<evidence type="ECO:0000259" key="6">
    <source>
        <dbReference type="SMART" id="SM00829"/>
    </source>
</evidence>
<sequence>MAMGVECVGWAARDQSGVLSRHEFSRRAIGDDDICFKITHCGICYAEAVCIYNKLGDTKYPIVPGHEIVGVVTEVGSNVTRFKVGDRAGVGAYCRSCGSCDDCDNGMENYCHKSLLTYNYEDIDGTITKGGFSNKMVVHSSYAFQIPDKLSSSDAAPLLCAGITVYSPMKRYGMISQTGKHLGVIGLGGLGHMAVKFGKAFGHKVTVLSTSPGKKEDALTLLGADEFLVTKDPQALHAAGKSIDWIIDTAAGKHDLNLYLPLLKTGGHLVMVGVPPSIEFATHLMLPRRSISGSVTGGCKEIEEMLQFCADKQILPNIEIIPIDYANAAIQRMIKSDVKFRFVIDIASSLK</sequence>
<evidence type="ECO:0000256" key="1">
    <source>
        <dbReference type="ARBA" id="ARBA00001947"/>
    </source>
</evidence>
<protein>
    <recommendedName>
        <fullName evidence="6">Enoyl reductase (ER) domain-containing protein</fullName>
    </recommendedName>
</protein>
<proteinExistence type="inferred from homology"/>
<dbReference type="Pfam" id="PF08240">
    <property type="entry name" value="ADH_N"/>
    <property type="match status" value="1"/>
</dbReference>
<evidence type="ECO:0000313" key="7">
    <source>
        <dbReference type="EMBL" id="EFJ24982.1"/>
    </source>
</evidence>
<dbReference type="Gene3D" id="3.40.50.720">
    <property type="entry name" value="NAD(P)-binding Rossmann-like Domain"/>
    <property type="match status" value="1"/>
</dbReference>
<dbReference type="InterPro" id="IPR013154">
    <property type="entry name" value="ADH-like_N"/>
</dbReference>
<evidence type="ECO:0000256" key="3">
    <source>
        <dbReference type="ARBA" id="ARBA00022833"/>
    </source>
</evidence>
<reference evidence="7 8" key="1">
    <citation type="journal article" date="2011" name="Science">
        <title>The Selaginella genome identifies genetic changes associated with the evolution of vascular plants.</title>
        <authorList>
            <person name="Banks J.A."/>
            <person name="Nishiyama T."/>
            <person name="Hasebe M."/>
            <person name="Bowman J.L."/>
            <person name="Gribskov M."/>
            <person name="dePamphilis C."/>
            <person name="Albert V.A."/>
            <person name="Aono N."/>
            <person name="Aoyama T."/>
            <person name="Ambrose B.A."/>
            <person name="Ashton N.W."/>
            <person name="Axtell M.J."/>
            <person name="Barker E."/>
            <person name="Barker M.S."/>
            <person name="Bennetzen J.L."/>
            <person name="Bonawitz N.D."/>
            <person name="Chapple C."/>
            <person name="Cheng C."/>
            <person name="Correa L.G."/>
            <person name="Dacre M."/>
            <person name="DeBarry J."/>
            <person name="Dreyer I."/>
            <person name="Elias M."/>
            <person name="Engstrom E.M."/>
            <person name="Estelle M."/>
            <person name="Feng L."/>
            <person name="Finet C."/>
            <person name="Floyd S.K."/>
            <person name="Frommer W.B."/>
            <person name="Fujita T."/>
            <person name="Gramzow L."/>
            <person name="Gutensohn M."/>
            <person name="Harholt J."/>
            <person name="Hattori M."/>
            <person name="Heyl A."/>
            <person name="Hirai T."/>
            <person name="Hiwatashi Y."/>
            <person name="Ishikawa M."/>
            <person name="Iwata M."/>
            <person name="Karol K.G."/>
            <person name="Koehler B."/>
            <person name="Kolukisaoglu U."/>
            <person name="Kubo M."/>
            <person name="Kurata T."/>
            <person name="Lalonde S."/>
            <person name="Li K."/>
            <person name="Li Y."/>
            <person name="Litt A."/>
            <person name="Lyons E."/>
            <person name="Manning G."/>
            <person name="Maruyama T."/>
            <person name="Michael T.P."/>
            <person name="Mikami K."/>
            <person name="Miyazaki S."/>
            <person name="Morinaga S."/>
            <person name="Murata T."/>
            <person name="Mueller-Roeber B."/>
            <person name="Nelson D.R."/>
            <person name="Obara M."/>
            <person name="Oguri Y."/>
            <person name="Olmstead R.G."/>
            <person name="Onodera N."/>
            <person name="Petersen B.L."/>
            <person name="Pils B."/>
            <person name="Prigge M."/>
            <person name="Rensing S.A."/>
            <person name="Riano-Pachon D.M."/>
            <person name="Roberts A.W."/>
            <person name="Sato Y."/>
            <person name="Scheller H.V."/>
            <person name="Schulz B."/>
            <person name="Schulz C."/>
            <person name="Shakirov E.V."/>
            <person name="Shibagaki N."/>
            <person name="Shinohara N."/>
            <person name="Shippen D.E."/>
            <person name="Soerensen I."/>
            <person name="Sotooka R."/>
            <person name="Sugimoto N."/>
            <person name="Sugita M."/>
            <person name="Sumikawa N."/>
            <person name="Tanurdzic M."/>
            <person name="Theissen G."/>
            <person name="Ulvskov P."/>
            <person name="Wakazuki S."/>
            <person name="Weng J.K."/>
            <person name="Willats W.W."/>
            <person name="Wipf D."/>
            <person name="Wolf P.G."/>
            <person name="Yang L."/>
            <person name="Zimmer A.D."/>
            <person name="Zhu Q."/>
            <person name="Mitros T."/>
            <person name="Hellsten U."/>
            <person name="Loque D."/>
            <person name="Otillar R."/>
            <person name="Salamov A."/>
            <person name="Schmutz J."/>
            <person name="Shapiro H."/>
            <person name="Lindquist E."/>
            <person name="Lucas S."/>
            <person name="Rokhsar D."/>
            <person name="Grigoriev I.V."/>
        </authorList>
    </citation>
    <scope>NUCLEOTIDE SEQUENCE [LARGE SCALE GENOMIC DNA]</scope>
</reference>
<dbReference type="EMBL" id="GL377588">
    <property type="protein sequence ID" value="EFJ24982.1"/>
    <property type="molecule type" value="Genomic_DNA"/>
</dbReference>
<dbReference type="SUPFAM" id="SSF51735">
    <property type="entry name" value="NAD(P)-binding Rossmann-fold domains"/>
    <property type="match status" value="1"/>
</dbReference>